<evidence type="ECO:0000256" key="3">
    <source>
        <dbReference type="ARBA" id="ARBA00022618"/>
    </source>
</evidence>
<keyword evidence="7 10" id="KW-0573">Peptidoglycan synthesis</keyword>
<evidence type="ECO:0000256" key="11">
    <source>
        <dbReference type="RuleBase" id="RU004136"/>
    </source>
</evidence>
<dbReference type="NCBIfam" id="TIGR01143">
    <property type="entry name" value="murF"/>
    <property type="match status" value="1"/>
</dbReference>
<gene>
    <name evidence="10 15" type="primary">murF</name>
    <name evidence="15" type="ORF">QQX09_10000</name>
</gene>
<evidence type="ECO:0000256" key="8">
    <source>
        <dbReference type="ARBA" id="ARBA00023306"/>
    </source>
</evidence>
<dbReference type="Gene3D" id="3.40.1190.10">
    <property type="entry name" value="Mur-like, catalytic domain"/>
    <property type="match status" value="1"/>
</dbReference>
<comment type="catalytic activity">
    <reaction evidence="10 11">
        <text>D-alanyl-D-alanine + UDP-N-acetyl-alpha-D-muramoyl-L-alanyl-gamma-D-glutamyl-meso-2,6-diaminopimelate + ATP = UDP-N-acetyl-alpha-D-muramoyl-L-alanyl-gamma-D-glutamyl-meso-2,6-diaminopimeloyl-D-alanyl-D-alanine + ADP + phosphate + H(+)</text>
        <dbReference type="Rhea" id="RHEA:28374"/>
        <dbReference type="ChEBI" id="CHEBI:15378"/>
        <dbReference type="ChEBI" id="CHEBI:30616"/>
        <dbReference type="ChEBI" id="CHEBI:43474"/>
        <dbReference type="ChEBI" id="CHEBI:57822"/>
        <dbReference type="ChEBI" id="CHEBI:61386"/>
        <dbReference type="ChEBI" id="CHEBI:83905"/>
        <dbReference type="ChEBI" id="CHEBI:456216"/>
        <dbReference type="EC" id="6.3.2.10"/>
    </reaction>
</comment>
<feature type="domain" description="Mur ligase N-terminal catalytic" evidence="12">
    <location>
        <begin position="25"/>
        <end position="83"/>
    </location>
</feature>
<evidence type="ECO:0000313" key="16">
    <source>
        <dbReference type="Proteomes" id="UP001172728"/>
    </source>
</evidence>
<dbReference type="InterPro" id="IPR036615">
    <property type="entry name" value="Mur_ligase_C_dom_sf"/>
</dbReference>
<feature type="binding site" evidence="10">
    <location>
        <begin position="110"/>
        <end position="116"/>
    </location>
    <ligand>
        <name>ATP</name>
        <dbReference type="ChEBI" id="CHEBI:30616"/>
    </ligand>
</feature>
<comment type="pathway">
    <text evidence="10 11">Cell wall biogenesis; peptidoglycan biosynthesis.</text>
</comment>
<dbReference type="GO" id="GO:0047480">
    <property type="term" value="F:UDP-N-acetylmuramoyl-tripeptide-D-alanyl-D-alanine ligase activity"/>
    <property type="evidence" value="ECO:0007669"/>
    <property type="project" value="UniProtKB-EC"/>
</dbReference>
<dbReference type="PANTHER" id="PTHR43024">
    <property type="entry name" value="UDP-N-ACETYLMURAMOYL-TRIPEPTIDE--D-ALANYL-D-ALANINE LIGASE"/>
    <property type="match status" value="1"/>
</dbReference>
<comment type="caution">
    <text evidence="15">The sequence shown here is derived from an EMBL/GenBank/DDBJ whole genome shotgun (WGS) entry which is preliminary data.</text>
</comment>
<evidence type="ECO:0000259" key="14">
    <source>
        <dbReference type="Pfam" id="PF08245"/>
    </source>
</evidence>
<dbReference type="InterPro" id="IPR005863">
    <property type="entry name" value="UDP-N-AcMur_synth"/>
</dbReference>
<dbReference type="InterPro" id="IPR004101">
    <property type="entry name" value="Mur_ligase_C"/>
</dbReference>
<evidence type="ECO:0000313" key="15">
    <source>
        <dbReference type="EMBL" id="MDN4476185.1"/>
    </source>
</evidence>
<evidence type="ECO:0000256" key="10">
    <source>
        <dbReference type="HAMAP-Rule" id="MF_02019"/>
    </source>
</evidence>
<evidence type="ECO:0000259" key="13">
    <source>
        <dbReference type="Pfam" id="PF02875"/>
    </source>
</evidence>
<dbReference type="SUPFAM" id="SSF63418">
    <property type="entry name" value="MurE/MurF N-terminal domain"/>
    <property type="match status" value="1"/>
</dbReference>
<keyword evidence="4 10" id="KW-0547">Nucleotide-binding</keyword>
<evidence type="ECO:0000256" key="4">
    <source>
        <dbReference type="ARBA" id="ARBA00022741"/>
    </source>
</evidence>
<evidence type="ECO:0000256" key="7">
    <source>
        <dbReference type="ARBA" id="ARBA00022984"/>
    </source>
</evidence>
<dbReference type="HAMAP" id="MF_02019">
    <property type="entry name" value="MurF"/>
    <property type="match status" value="1"/>
</dbReference>
<dbReference type="InterPro" id="IPR051046">
    <property type="entry name" value="MurCDEF_CellWall_CoF430Synth"/>
</dbReference>
<proteinExistence type="inferred from homology"/>
<feature type="domain" description="Mur ligase central" evidence="14">
    <location>
        <begin position="108"/>
        <end position="293"/>
    </location>
</feature>
<dbReference type="EC" id="6.3.2.10" evidence="10 11"/>
<comment type="subcellular location">
    <subcellularLocation>
        <location evidence="10 11">Cytoplasm</location>
    </subcellularLocation>
</comment>
<evidence type="ECO:0000256" key="6">
    <source>
        <dbReference type="ARBA" id="ARBA00022960"/>
    </source>
</evidence>
<dbReference type="SUPFAM" id="SSF53623">
    <property type="entry name" value="MurD-like peptide ligases, catalytic domain"/>
    <property type="match status" value="1"/>
</dbReference>
<dbReference type="EMBL" id="JAUHPW010000007">
    <property type="protein sequence ID" value="MDN4476185.1"/>
    <property type="molecule type" value="Genomic_DNA"/>
</dbReference>
<dbReference type="SUPFAM" id="SSF53244">
    <property type="entry name" value="MurD-like peptide ligases, peptide-binding domain"/>
    <property type="match status" value="1"/>
</dbReference>
<dbReference type="InterPro" id="IPR035911">
    <property type="entry name" value="MurE/MurF_N"/>
</dbReference>
<accession>A0ABT8GAL6</accession>
<dbReference type="InterPro" id="IPR000713">
    <property type="entry name" value="Mur_ligase_N"/>
</dbReference>
<evidence type="ECO:0000256" key="9">
    <source>
        <dbReference type="ARBA" id="ARBA00023316"/>
    </source>
</evidence>
<keyword evidence="1 10" id="KW-0963">Cytoplasm</keyword>
<name>A0ABT8GAL6_9MICO</name>
<keyword evidence="2 10" id="KW-0436">Ligase</keyword>
<evidence type="ECO:0000259" key="12">
    <source>
        <dbReference type="Pfam" id="PF01225"/>
    </source>
</evidence>
<dbReference type="Pfam" id="PF02875">
    <property type="entry name" value="Mur_ligase_C"/>
    <property type="match status" value="1"/>
</dbReference>
<keyword evidence="5 10" id="KW-0067">ATP-binding</keyword>
<dbReference type="InterPro" id="IPR036565">
    <property type="entry name" value="Mur-like_cat_sf"/>
</dbReference>
<keyword evidence="3 10" id="KW-0132">Cell division</keyword>
<keyword evidence="9 10" id="KW-0961">Cell wall biogenesis/degradation</keyword>
<keyword evidence="16" id="KW-1185">Reference proteome</keyword>
<dbReference type="InterPro" id="IPR013221">
    <property type="entry name" value="Mur_ligase_cen"/>
</dbReference>
<protein>
    <recommendedName>
        <fullName evidence="10 11">UDP-N-acetylmuramoyl-tripeptide--D-alanyl-D-alanine ligase</fullName>
        <ecNumber evidence="10 11">6.3.2.10</ecNumber>
    </recommendedName>
    <alternativeName>
        <fullName evidence="10">D-alanyl-D-alanine-adding enzyme</fullName>
    </alternativeName>
</protein>
<comment type="function">
    <text evidence="10 11">Involved in cell wall formation. Catalyzes the final step in the synthesis of UDP-N-acetylmuramoyl-pentapeptide, the precursor of murein.</text>
</comment>
<dbReference type="Gene3D" id="3.90.190.20">
    <property type="entry name" value="Mur ligase, C-terminal domain"/>
    <property type="match status" value="1"/>
</dbReference>
<organism evidence="15 16">
    <name type="scientific">Demequina litoralis</name>
    <dbReference type="NCBI Taxonomy" id="3051660"/>
    <lineage>
        <taxon>Bacteria</taxon>
        <taxon>Bacillati</taxon>
        <taxon>Actinomycetota</taxon>
        <taxon>Actinomycetes</taxon>
        <taxon>Micrococcales</taxon>
        <taxon>Demequinaceae</taxon>
        <taxon>Demequina</taxon>
    </lineage>
</organism>
<dbReference type="Gene3D" id="3.40.1390.10">
    <property type="entry name" value="MurE/MurF, N-terminal domain"/>
    <property type="match status" value="1"/>
</dbReference>
<evidence type="ECO:0000256" key="5">
    <source>
        <dbReference type="ARBA" id="ARBA00022840"/>
    </source>
</evidence>
<dbReference type="Proteomes" id="UP001172728">
    <property type="component" value="Unassembled WGS sequence"/>
</dbReference>
<feature type="domain" description="Mur ligase C-terminal" evidence="13">
    <location>
        <begin position="316"/>
        <end position="442"/>
    </location>
</feature>
<sequence>MRPVTAQWVANAVGGTLAADVDTLVTGVEKDSRAIEPGFLYVAFVGERVDGHDYVPQAVAAGAALCLVSEPVDAPHVLVADVQAALGALARAYLALLRAEGEITVIGITGSNGKTTTKDLLSQALPAVVAPVGSFNNEIGMPLTVLRAGPETRHLVLEMGASGLGHIDYLTSIAPLDVAVALTVGTAHMGEYASPDDVAVAKSEIVTGLLPGGVAILNADDPRVAPMASLAARAVLFGIGHGDLAARDVTTVRGRASLEVVLAGDPEVELERRTLALVGEHHVTNALAALAVCLECGLAPEEAWERVAAAGPVSAHRMAVTERADGVTVIDDAYNASIESVRAALRALKLVAEGGRTVAVLGEIRELGDASATIHEQIGTDVVRLRIDHAIIVGAGARPAYVAAVREGSWGDEAAYVDTIGEARALLEETLRPGDTVLVKASHGSGLWELADQLVGGVG</sequence>
<dbReference type="PANTHER" id="PTHR43024:SF1">
    <property type="entry name" value="UDP-N-ACETYLMURAMOYL-TRIPEPTIDE--D-ALANYL-D-ALANINE LIGASE"/>
    <property type="match status" value="1"/>
</dbReference>
<evidence type="ECO:0000256" key="1">
    <source>
        <dbReference type="ARBA" id="ARBA00022490"/>
    </source>
</evidence>
<dbReference type="Pfam" id="PF08245">
    <property type="entry name" value="Mur_ligase_M"/>
    <property type="match status" value="1"/>
</dbReference>
<keyword evidence="6 10" id="KW-0133">Cell shape</keyword>
<evidence type="ECO:0000256" key="2">
    <source>
        <dbReference type="ARBA" id="ARBA00022598"/>
    </source>
</evidence>
<dbReference type="Pfam" id="PF01225">
    <property type="entry name" value="Mur_ligase"/>
    <property type="match status" value="1"/>
</dbReference>
<reference evidence="15" key="1">
    <citation type="submission" date="2023-06" db="EMBL/GenBank/DDBJ databases">
        <title>Sysu t00192.</title>
        <authorList>
            <person name="Gao L."/>
            <person name="Fang B.-Z."/>
            <person name="Li W.-J."/>
        </authorList>
    </citation>
    <scope>NUCLEOTIDE SEQUENCE</scope>
    <source>
        <strain evidence="15">SYSU T00192</strain>
    </source>
</reference>
<dbReference type="RefSeq" id="WP_301134132.1">
    <property type="nucleotide sequence ID" value="NZ_JAUHPW010000007.1"/>
</dbReference>
<comment type="similarity">
    <text evidence="10">Belongs to the MurCDEF family. MurF subfamily.</text>
</comment>
<keyword evidence="8 10" id="KW-0131">Cell cycle</keyword>